<proteinExistence type="predicted"/>
<reference evidence="4" key="1">
    <citation type="submission" date="2016-10" db="EMBL/GenBank/DDBJ databases">
        <authorList>
            <person name="Varghese N."/>
            <person name="Submissions S."/>
        </authorList>
    </citation>
    <scope>NUCLEOTIDE SEQUENCE [LARGE SCALE GENOMIC DNA]</scope>
    <source>
        <strain evidence="4">DSM 28463</strain>
    </source>
</reference>
<dbReference type="AlphaFoldDB" id="A0A1I4ZIC3"/>
<keyword evidence="4" id="KW-1185">Reference proteome</keyword>
<feature type="domain" description="Putative Flp pilus-assembly TadG-like N-terminal" evidence="2">
    <location>
        <begin position="16"/>
        <end position="62"/>
    </location>
</feature>
<gene>
    <name evidence="3" type="ORF">SAMN04487859_103247</name>
</gene>
<dbReference type="EMBL" id="FOVP01000003">
    <property type="protein sequence ID" value="SFN50012.1"/>
    <property type="molecule type" value="Genomic_DNA"/>
</dbReference>
<keyword evidence="1" id="KW-1133">Transmembrane helix</keyword>
<evidence type="ECO:0000313" key="4">
    <source>
        <dbReference type="Proteomes" id="UP000198599"/>
    </source>
</evidence>
<sequence>MFPRQTITRLRDDESGSILLLGAVTLVLMLGMVGFIFDFGRKASTHAELQNFADSVSLAAAAELDGRADAITRARHAADTLIADHQTFAQGARLLGASDIVEITFYKPDELGGFSGDASHMTENAHSARFVSVRLAERSVLAGLSGAFRRYTGDTSGNDDVGAYAAAGFSLEACNVAPVAVCLPTLDFDASTSVGQTLELDANITVGLLQPGQIRVVDTLTDSLDGLSVCANLLGGALDACLLAARQPETACTGQGGLKISANLDGSNLLNALNTRFGQFSGIAGGLLGNPDFSGAPSVLQGVTDTVGLCQPLGADAGDPDLPVDDCISDGGCGVQGDGNWQAGRLAYIDAHYGGTDPHPEANTRFEFYKAELNASGNVQVPDSLLSGLGGLLGGLTNGLLGGDSGPIPNYCMPQQNTDPNRRLMVVAGIDCLSANVDASVSTAPVQQFFEVFNLGPGQNGKLQVEITACLGGDCGKGNLDTEVVEVVRLVE</sequence>
<evidence type="ECO:0000313" key="3">
    <source>
        <dbReference type="EMBL" id="SFN50012.1"/>
    </source>
</evidence>
<evidence type="ECO:0000259" key="2">
    <source>
        <dbReference type="Pfam" id="PF13400"/>
    </source>
</evidence>
<dbReference type="OrthoDB" id="8014659at2"/>
<dbReference type="RefSeq" id="WP_092835063.1">
    <property type="nucleotide sequence ID" value="NZ_FOVP01000003.1"/>
</dbReference>
<accession>A0A1I4ZIC3</accession>
<dbReference type="Pfam" id="PF13400">
    <property type="entry name" value="Tad"/>
    <property type="match status" value="1"/>
</dbReference>
<organism evidence="3 4">
    <name type="scientific">Roseovarius lutimaris</name>
    <dbReference type="NCBI Taxonomy" id="1005928"/>
    <lineage>
        <taxon>Bacteria</taxon>
        <taxon>Pseudomonadati</taxon>
        <taxon>Pseudomonadota</taxon>
        <taxon>Alphaproteobacteria</taxon>
        <taxon>Rhodobacterales</taxon>
        <taxon>Roseobacteraceae</taxon>
        <taxon>Roseovarius</taxon>
    </lineage>
</organism>
<dbReference type="STRING" id="1005928.SAMN04487859_103247"/>
<feature type="transmembrane region" description="Helical" evidence="1">
    <location>
        <begin position="18"/>
        <end position="37"/>
    </location>
</feature>
<keyword evidence="1" id="KW-0472">Membrane</keyword>
<dbReference type="InterPro" id="IPR028087">
    <property type="entry name" value="Tad_N"/>
</dbReference>
<protein>
    <submittedName>
        <fullName evidence="3">Putative Flp pilus-assembly TadE/G-like</fullName>
    </submittedName>
</protein>
<dbReference type="Proteomes" id="UP000198599">
    <property type="component" value="Unassembled WGS sequence"/>
</dbReference>
<name>A0A1I4ZIC3_9RHOB</name>
<evidence type="ECO:0000256" key="1">
    <source>
        <dbReference type="SAM" id="Phobius"/>
    </source>
</evidence>
<keyword evidence="1" id="KW-0812">Transmembrane</keyword>